<gene>
    <name evidence="1" type="ORF">KQX54_017731</name>
</gene>
<sequence length="94" mass="10865">MCVTNKSRHSLKEGVLLVVLVVVKIVKEGEKHLVVKVVQFRDKGRNPMRVPDKWLMPLVPRRGCLRCLRSEDFSEAVKSIKWDGVAKSIRNWKL</sequence>
<keyword evidence="2" id="KW-1185">Reference proteome</keyword>
<evidence type="ECO:0000313" key="1">
    <source>
        <dbReference type="EMBL" id="KAH0550142.1"/>
    </source>
</evidence>
<proteinExistence type="predicted"/>
<dbReference type="EMBL" id="JAHXZJ010001864">
    <property type="protein sequence ID" value="KAH0550142.1"/>
    <property type="molecule type" value="Genomic_DNA"/>
</dbReference>
<dbReference type="AlphaFoldDB" id="A0AAV7IFQ4"/>
<reference evidence="1 2" key="1">
    <citation type="journal article" date="2021" name="J. Hered.">
        <title>A chromosome-level genome assembly of the parasitoid wasp, Cotesia glomerata (Hymenoptera: Braconidae).</title>
        <authorList>
            <person name="Pinto B.J."/>
            <person name="Weis J.J."/>
            <person name="Gamble T."/>
            <person name="Ode P.J."/>
            <person name="Paul R."/>
            <person name="Zaspel J.M."/>
        </authorList>
    </citation>
    <scope>NUCLEOTIDE SEQUENCE [LARGE SCALE GENOMIC DNA]</scope>
    <source>
        <strain evidence="1">CgM1</strain>
    </source>
</reference>
<comment type="caution">
    <text evidence="1">The sequence shown here is derived from an EMBL/GenBank/DDBJ whole genome shotgun (WGS) entry which is preliminary data.</text>
</comment>
<dbReference type="Proteomes" id="UP000826195">
    <property type="component" value="Unassembled WGS sequence"/>
</dbReference>
<accession>A0AAV7IFQ4</accession>
<organism evidence="1 2">
    <name type="scientific">Cotesia glomerata</name>
    <name type="common">Lepidopteran parasitic wasp</name>
    <name type="synonym">Apanteles glomeratus</name>
    <dbReference type="NCBI Taxonomy" id="32391"/>
    <lineage>
        <taxon>Eukaryota</taxon>
        <taxon>Metazoa</taxon>
        <taxon>Ecdysozoa</taxon>
        <taxon>Arthropoda</taxon>
        <taxon>Hexapoda</taxon>
        <taxon>Insecta</taxon>
        <taxon>Pterygota</taxon>
        <taxon>Neoptera</taxon>
        <taxon>Endopterygota</taxon>
        <taxon>Hymenoptera</taxon>
        <taxon>Apocrita</taxon>
        <taxon>Ichneumonoidea</taxon>
        <taxon>Braconidae</taxon>
        <taxon>Microgastrinae</taxon>
        <taxon>Cotesia</taxon>
    </lineage>
</organism>
<evidence type="ECO:0000313" key="2">
    <source>
        <dbReference type="Proteomes" id="UP000826195"/>
    </source>
</evidence>
<protein>
    <submittedName>
        <fullName evidence="1">Uncharacterized protein</fullName>
    </submittedName>
</protein>
<name>A0AAV7IFQ4_COTGL</name>